<dbReference type="SUPFAM" id="SSF48537">
    <property type="entry name" value="Phospholipase C/P1 nuclease"/>
    <property type="match status" value="1"/>
</dbReference>
<accession>Q0YRL4</accession>
<keyword evidence="2" id="KW-1185">Reference proteome</keyword>
<protein>
    <recommendedName>
        <fullName evidence="3">Phospholipase C/D domain-containing protein</fullName>
    </recommendedName>
</protein>
<name>Q0YRL4_9CHLB</name>
<dbReference type="EMBL" id="AASE01000010">
    <property type="protein sequence ID" value="EAT58880.1"/>
    <property type="molecule type" value="Genomic_DNA"/>
</dbReference>
<dbReference type="InterPro" id="IPR008947">
    <property type="entry name" value="PLipase_C/P1_nuclease_dom_sf"/>
</dbReference>
<dbReference type="OrthoDB" id="5398602at2"/>
<reference evidence="1 2" key="1">
    <citation type="submission" date="2006-07" db="EMBL/GenBank/DDBJ databases">
        <title>Annotation of the draft genome assembly of Chlorobium ferroxidans DSM 13031.</title>
        <authorList>
            <consortium name="US DOE Joint Genome Institute (JGI-ORNL)"/>
            <person name="Larimer F."/>
            <person name="Land M."/>
            <person name="Hauser L."/>
        </authorList>
    </citation>
    <scope>NUCLEOTIDE SEQUENCE [LARGE SCALE GENOMIC DNA]</scope>
    <source>
        <strain evidence="1 2">DSM 13031</strain>
    </source>
</reference>
<dbReference type="RefSeq" id="WP_006366406.1">
    <property type="nucleotide sequence ID" value="NZ_AASE01000010.1"/>
</dbReference>
<reference evidence="1 2" key="2">
    <citation type="submission" date="2006-07" db="EMBL/GenBank/DDBJ databases">
        <title>Sequencing of the draft genome and assembly of Chlorobium ferroxidans DSM 13031.</title>
        <authorList>
            <consortium name="US DOE Joint Genome Institute (JGI-PGF)"/>
            <person name="Copeland A."/>
            <person name="Lucas S."/>
            <person name="Lapidus A."/>
            <person name="Barry K."/>
            <person name="Glavina del Rio T."/>
            <person name="Dalin E."/>
            <person name="Tice H."/>
            <person name="Bruce D."/>
            <person name="Pitluck S."/>
            <person name="Richardson P."/>
        </authorList>
    </citation>
    <scope>NUCLEOTIDE SEQUENCE [LARGE SCALE GENOMIC DNA]</scope>
    <source>
        <strain evidence="1 2">DSM 13031</strain>
    </source>
</reference>
<evidence type="ECO:0000313" key="1">
    <source>
        <dbReference type="EMBL" id="EAT58880.1"/>
    </source>
</evidence>
<comment type="caution">
    <text evidence="1">The sequence shown here is derived from an EMBL/GenBank/DDBJ whole genome shotgun (WGS) entry which is preliminary data.</text>
</comment>
<sequence>MNIKVKRTVELFFTALLLLLNPLQTYGWHDKTHLAIARAAGFDRWYSAAAPDVVKSREVFRKIEEKNHYFNNNGAVPVSEVMVMEQLKRFNEPDDQEGHLYGAIIGSLRDFRDLKATGKYADYPLVFAAHYIADLSMPLHNSAYDAFNRERHSKNDGIIEGEVLKSIGIIRRSIYRITLASEADLAREVARVAEISRKLGNRMRMDNRDMSGPEAFEQAVHSASLFRAILLYVGKPPEGEITDNGNMK</sequence>
<gene>
    <name evidence="1" type="ORF">CferDRAFT_0821</name>
</gene>
<dbReference type="GO" id="GO:0016788">
    <property type="term" value="F:hydrolase activity, acting on ester bonds"/>
    <property type="evidence" value="ECO:0007669"/>
    <property type="project" value="InterPro"/>
</dbReference>
<dbReference type="AlphaFoldDB" id="Q0YRL4"/>
<dbReference type="Proteomes" id="UP000004162">
    <property type="component" value="Unassembled WGS sequence"/>
</dbReference>
<evidence type="ECO:0000313" key="2">
    <source>
        <dbReference type="Proteomes" id="UP000004162"/>
    </source>
</evidence>
<dbReference type="Gene3D" id="1.10.575.10">
    <property type="entry name" value="P1 Nuclease"/>
    <property type="match status" value="1"/>
</dbReference>
<evidence type="ECO:0008006" key="3">
    <source>
        <dbReference type="Google" id="ProtNLM"/>
    </source>
</evidence>
<organism evidence="1 2">
    <name type="scientific">Chlorobium ferrooxidans DSM 13031</name>
    <dbReference type="NCBI Taxonomy" id="377431"/>
    <lineage>
        <taxon>Bacteria</taxon>
        <taxon>Pseudomonadati</taxon>
        <taxon>Chlorobiota</taxon>
        <taxon>Chlorobiia</taxon>
        <taxon>Chlorobiales</taxon>
        <taxon>Chlorobiaceae</taxon>
        <taxon>Chlorobium/Pelodictyon group</taxon>
        <taxon>Chlorobium</taxon>
    </lineage>
</organism>
<proteinExistence type="predicted"/>